<dbReference type="OrthoDB" id="3928392at2759"/>
<keyword evidence="2" id="KW-1185">Reference proteome</keyword>
<name>A0A2J6S1F5_HYAVF</name>
<reference evidence="1 2" key="1">
    <citation type="submission" date="2016-04" db="EMBL/GenBank/DDBJ databases">
        <title>A degradative enzymes factory behind the ericoid mycorrhizal symbiosis.</title>
        <authorList>
            <consortium name="DOE Joint Genome Institute"/>
            <person name="Martino E."/>
            <person name="Morin E."/>
            <person name="Grelet G."/>
            <person name="Kuo A."/>
            <person name="Kohler A."/>
            <person name="Daghino S."/>
            <person name="Barry K."/>
            <person name="Choi C."/>
            <person name="Cichocki N."/>
            <person name="Clum A."/>
            <person name="Copeland A."/>
            <person name="Hainaut M."/>
            <person name="Haridas S."/>
            <person name="Labutti K."/>
            <person name="Lindquist E."/>
            <person name="Lipzen A."/>
            <person name="Khouja H.-R."/>
            <person name="Murat C."/>
            <person name="Ohm R."/>
            <person name="Olson A."/>
            <person name="Spatafora J."/>
            <person name="Veneault-Fourrey C."/>
            <person name="Henrissat B."/>
            <person name="Grigoriev I."/>
            <person name="Martin F."/>
            <person name="Perotto S."/>
        </authorList>
    </citation>
    <scope>NUCLEOTIDE SEQUENCE [LARGE SCALE GENOMIC DNA]</scope>
    <source>
        <strain evidence="1 2">F</strain>
    </source>
</reference>
<dbReference type="InterPro" id="IPR011990">
    <property type="entry name" value="TPR-like_helical_dom_sf"/>
</dbReference>
<evidence type="ECO:0008006" key="3">
    <source>
        <dbReference type="Google" id="ProtNLM"/>
    </source>
</evidence>
<sequence>ITKQVNRELLRCSALLPLAHPECLERADNALAIAEEARACHLISKSQFHRGLALMELKRYKEASDAFTKAASVRDWSGKVWSWKNSAERMV</sequence>
<dbReference type="Proteomes" id="UP000235786">
    <property type="component" value="Unassembled WGS sequence"/>
</dbReference>
<organism evidence="1 2">
    <name type="scientific">Hyaloscypha variabilis (strain UAMH 11265 / GT02V1 / F)</name>
    <name type="common">Meliniomyces variabilis</name>
    <dbReference type="NCBI Taxonomy" id="1149755"/>
    <lineage>
        <taxon>Eukaryota</taxon>
        <taxon>Fungi</taxon>
        <taxon>Dikarya</taxon>
        <taxon>Ascomycota</taxon>
        <taxon>Pezizomycotina</taxon>
        <taxon>Leotiomycetes</taxon>
        <taxon>Helotiales</taxon>
        <taxon>Hyaloscyphaceae</taxon>
        <taxon>Hyaloscypha</taxon>
        <taxon>Hyaloscypha variabilis</taxon>
    </lineage>
</organism>
<dbReference type="Gene3D" id="1.25.40.10">
    <property type="entry name" value="Tetratricopeptide repeat domain"/>
    <property type="match status" value="1"/>
</dbReference>
<evidence type="ECO:0000313" key="1">
    <source>
        <dbReference type="EMBL" id="PMD44582.1"/>
    </source>
</evidence>
<dbReference type="AlphaFoldDB" id="A0A2J6S1F5"/>
<dbReference type="SUPFAM" id="SSF48452">
    <property type="entry name" value="TPR-like"/>
    <property type="match status" value="1"/>
</dbReference>
<feature type="non-terminal residue" evidence="1">
    <location>
        <position position="1"/>
    </location>
</feature>
<gene>
    <name evidence="1" type="ORF">L207DRAFT_386970</name>
</gene>
<evidence type="ECO:0000313" key="2">
    <source>
        <dbReference type="Proteomes" id="UP000235786"/>
    </source>
</evidence>
<dbReference type="EMBL" id="KZ613941">
    <property type="protein sequence ID" value="PMD44582.1"/>
    <property type="molecule type" value="Genomic_DNA"/>
</dbReference>
<proteinExistence type="predicted"/>
<accession>A0A2J6S1F5</accession>
<protein>
    <recommendedName>
        <fullName evidence="3">TPR-like protein</fullName>
    </recommendedName>
</protein>
<feature type="non-terminal residue" evidence="1">
    <location>
        <position position="91"/>
    </location>
</feature>